<dbReference type="InterPro" id="IPR035919">
    <property type="entry name" value="EAL_sf"/>
</dbReference>
<dbReference type="Pfam" id="PF00990">
    <property type="entry name" value="GGDEF"/>
    <property type="match status" value="1"/>
</dbReference>
<dbReference type="GO" id="GO:0071111">
    <property type="term" value="F:cyclic-guanylate-specific phosphodiesterase activity"/>
    <property type="evidence" value="ECO:0007669"/>
    <property type="project" value="InterPro"/>
</dbReference>
<feature type="domain" description="EAL" evidence="1">
    <location>
        <begin position="187"/>
        <end position="441"/>
    </location>
</feature>
<dbReference type="PROSITE" id="PS50883">
    <property type="entry name" value="EAL"/>
    <property type="match status" value="1"/>
</dbReference>
<dbReference type="OrthoDB" id="9813903at2"/>
<dbReference type="CDD" id="cd01948">
    <property type="entry name" value="EAL"/>
    <property type="match status" value="1"/>
</dbReference>
<evidence type="ECO:0000313" key="3">
    <source>
        <dbReference type="EMBL" id="ACT52100.1"/>
    </source>
</evidence>
<dbReference type="Proteomes" id="UP000002743">
    <property type="component" value="Plasmid pMsip01"/>
</dbReference>
<geneLocation type="plasmid" evidence="3 4">
    <name>pMsip01</name>
</geneLocation>
<dbReference type="AlphaFoldDB" id="C6XEP3"/>
<dbReference type="CDD" id="cd01949">
    <property type="entry name" value="GGDEF"/>
    <property type="match status" value="1"/>
</dbReference>
<feature type="domain" description="GGDEF" evidence="2">
    <location>
        <begin position="45"/>
        <end position="178"/>
    </location>
</feature>
<name>C6XEP3_METGS</name>
<keyword evidence="4" id="KW-1185">Reference proteome</keyword>
<dbReference type="Gene3D" id="3.30.70.270">
    <property type="match status" value="1"/>
</dbReference>
<evidence type="ECO:0000313" key="4">
    <source>
        <dbReference type="Proteomes" id="UP000002743"/>
    </source>
</evidence>
<reference evidence="4" key="1">
    <citation type="submission" date="2009-07" db="EMBL/GenBank/DDBJ databases">
        <title>Complete sequence of plasmid 1 of Methylovorus sp. SIP3-4.</title>
        <authorList>
            <consortium name="US DOE Joint Genome Institute"/>
            <person name="Lucas S."/>
            <person name="Copeland A."/>
            <person name="Lapidus A."/>
            <person name="Glavina del Rio T."/>
            <person name="Tice H."/>
            <person name="Bruce D."/>
            <person name="Goodwin L."/>
            <person name="Pitluck S."/>
            <person name="Clum A."/>
            <person name="Larimer F."/>
            <person name="Land M."/>
            <person name="Hauser L."/>
            <person name="Kyrpides N."/>
            <person name="Mikhailova N."/>
            <person name="Kayluzhnaya M."/>
            <person name="Chistoserdova L."/>
        </authorList>
    </citation>
    <scope>NUCLEOTIDE SEQUENCE [LARGE SCALE GENOMIC DNA]</scope>
    <source>
        <strain evidence="4">SIP3-4</strain>
        <plasmid evidence="4">pMsip01</plasmid>
    </source>
</reference>
<accession>C6XEP3</accession>
<dbReference type="InterPro" id="IPR029787">
    <property type="entry name" value="Nucleotide_cyclase"/>
</dbReference>
<dbReference type="InterPro" id="IPR001633">
    <property type="entry name" value="EAL_dom"/>
</dbReference>
<dbReference type="KEGG" id="mei:Msip34_2876"/>
<dbReference type="InterPro" id="IPR050706">
    <property type="entry name" value="Cyclic-di-GMP_PDE-like"/>
</dbReference>
<proteinExistence type="predicted"/>
<dbReference type="Gene3D" id="3.20.20.450">
    <property type="entry name" value="EAL domain"/>
    <property type="match status" value="1"/>
</dbReference>
<dbReference type="PANTHER" id="PTHR33121:SF70">
    <property type="entry name" value="SIGNALING PROTEIN YKOW"/>
    <property type="match status" value="1"/>
</dbReference>
<dbReference type="InterPro" id="IPR043128">
    <property type="entry name" value="Rev_trsase/Diguanyl_cyclase"/>
</dbReference>
<keyword evidence="3" id="KW-0614">Plasmid</keyword>
<dbReference type="SUPFAM" id="SSF55073">
    <property type="entry name" value="Nucleotide cyclase"/>
    <property type="match status" value="1"/>
</dbReference>
<dbReference type="PROSITE" id="PS50887">
    <property type="entry name" value="GGDEF"/>
    <property type="match status" value="1"/>
</dbReference>
<dbReference type="SUPFAM" id="SSF141868">
    <property type="entry name" value="EAL domain-like"/>
    <property type="match status" value="1"/>
</dbReference>
<protein>
    <submittedName>
        <fullName evidence="3">Diguanylate cyclase/phosphodiesterase</fullName>
    </submittedName>
</protein>
<reference evidence="3 4" key="2">
    <citation type="journal article" date="2011" name="J. Bacteriol.">
        <title>Genomes of three methylotrophs from a single niche uncover genetic and metabolic divergence of Methylophilaceae.</title>
        <authorList>
            <person name="Lapidus A."/>
            <person name="Clum A."/>
            <person name="Labutti K."/>
            <person name="Kaluzhnaya M.G."/>
            <person name="Lim S."/>
            <person name="Beck D.A."/>
            <person name="Glavina Del Rio T."/>
            <person name="Nolan M."/>
            <person name="Mavromatis K."/>
            <person name="Huntemann M."/>
            <person name="Lucas S."/>
            <person name="Lidstrom M.E."/>
            <person name="Ivanova N."/>
            <person name="Chistoserdova L."/>
        </authorList>
    </citation>
    <scope>NUCLEOTIDE SEQUENCE [LARGE SCALE GENOMIC DNA]</scope>
    <source>
        <strain evidence="3 4">SIP3-4</strain>
        <plasmid evidence="3 4">pMsip01</plasmid>
    </source>
</reference>
<dbReference type="PANTHER" id="PTHR33121">
    <property type="entry name" value="CYCLIC DI-GMP PHOSPHODIESTERASE PDEF"/>
    <property type="match status" value="1"/>
</dbReference>
<gene>
    <name evidence="3" type="ordered locus">Msip34_2876</name>
</gene>
<evidence type="ECO:0000259" key="1">
    <source>
        <dbReference type="PROSITE" id="PS50883"/>
    </source>
</evidence>
<evidence type="ECO:0000259" key="2">
    <source>
        <dbReference type="PROSITE" id="PS50887"/>
    </source>
</evidence>
<dbReference type="InterPro" id="IPR000160">
    <property type="entry name" value="GGDEF_dom"/>
</dbReference>
<dbReference type="RefSeq" id="WP_012777698.1">
    <property type="nucleotide sequence ID" value="NC_012970.1"/>
</dbReference>
<dbReference type="SMART" id="SM00052">
    <property type="entry name" value="EAL"/>
    <property type="match status" value="1"/>
</dbReference>
<sequence>MLIQIQQANLKNGAQRLPTGHPAMCDHDSFVDNLMRIIEATDRNEILLVCNVNLDDISSHNETHGYGFTTKAILQIEERLRSFVGHSGLISKARGGEYLLLLRPISSLDHIVPLLRALRDTVSTQNHVGDKRVCITGTVGCSIFPIEGNRGQMLIRNAAQAMYSAKLSGKNRYEIFDSQTAHIAAKEVQKGTVLQQAILNRELELHYQPKVDLYTGNIHSLEALVRWNHPVHGMQQPSAFLPQEYREGVGYQLGLWAIEAVMQQLEAWIQAGYVLPISVNISAGQFLNQSFLADLRRLQTEYPSAKPELIEFEILESEAIEDLERLGAIVVSLQAQGFKFSLDDFGTGYSSLLHLKAIPAQYVKVDKAFVAGITKNLRDHALLQMMIELSQLFNYEIVAEGVETLQHGQMLREMGCRYIQGYFISKPLPADLVIAWVKNYIPCHELAMVNELFPT</sequence>
<dbReference type="SMART" id="SM00267">
    <property type="entry name" value="GGDEF"/>
    <property type="match status" value="1"/>
</dbReference>
<dbReference type="Pfam" id="PF00563">
    <property type="entry name" value="EAL"/>
    <property type="match status" value="1"/>
</dbReference>
<dbReference type="HOGENOM" id="CLU_000445_70_50_4"/>
<dbReference type="EMBL" id="CP001675">
    <property type="protein sequence ID" value="ACT52100.1"/>
    <property type="molecule type" value="Genomic_DNA"/>
</dbReference>
<organism evidence="3 4">
    <name type="scientific">Methylovorus glucosotrophus (strain SIP3-4)</name>
    <dbReference type="NCBI Taxonomy" id="582744"/>
    <lineage>
        <taxon>Bacteria</taxon>
        <taxon>Pseudomonadati</taxon>
        <taxon>Pseudomonadota</taxon>
        <taxon>Betaproteobacteria</taxon>
        <taxon>Nitrosomonadales</taxon>
        <taxon>Methylophilaceae</taxon>
        <taxon>Methylovorus</taxon>
    </lineage>
</organism>